<sequence length="105" mass="11302">MNFFGSTASEGSPVGLGRQLHQKRVVLNPSALTELSNEFAGLDIPRPLAPRNCTLRSAFKLAVHDLAGQAVVSQCAIGCVYRTPPRLCFDGTLQKQNKTNKFTAG</sequence>
<name>A0A0D1XRD0_9PEZI</name>
<dbReference type="HOGENOM" id="CLU_2238688_0_0_1"/>
<protein>
    <submittedName>
        <fullName evidence="1">Uncharacterized protein</fullName>
    </submittedName>
</protein>
<gene>
    <name evidence="1" type="ORF">PV09_03785</name>
</gene>
<dbReference type="RefSeq" id="XP_016215120.1">
    <property type="nucleotide sequence ID" value="XM_016357031.1"/>
</dbReference>
<keyword evidence="2" id="KW-1185">Reference proteome</keyword>
<dbReference type="AlphaFoldDB" id="A0A0D1XRD0"/>
<evidence type="ECO:0000313" key="1">
    <source>
        <dbReference type="EMBL" id="KIW05251.1"/>
    </source>
</evidence>
<accession>A0A0D1XRD0</accession>
<dbReference type="InParanoid" id="A0A0D1XRD0"/>
<organism evidence="1 2">
    <name type="scientific">Verruconis gallopava</name>
    <dbReference type="NCBI Taxonomy" id="253628"/>
    <lineage>
        <taxon>Eukaryota</taxon>
        <taxon>Fungi</taxon>
        <taxon>Dikarya</taxon>
        <taxon>Ascomycota</taxon>
        <taxon>Pezizomycotina</taxon>
        <taxon>Dothideomycetes</taxon>
        <taxon>Pleosporomycetidae</taxon>
        <taxon>Venturiales</taxon>
        <taxon>Sympoventuriaceae</taxon>
        <taxon>Verruconis</taxon>
    </lineage>
</organism>
<reference evidence="1 2" key="1">
    <citation type="submission" date="2015-01" db="EMBL/GenBank/DDBJ databases">
        <title>The Genome Sequence of Ochroconis gallopava CBS43764.</title>
        <authorList>
            <consortium name="The Broad Institute Genomics Platform"/>
            <person name="Cuomo C."/>
            <person name="de Hoog S."/>
            <person name="Gorbushina A."/>
            <person name="Stielow B."/>
            <person name="Teixiera M."/>
            <person name="Abouelleil A."/>
            <person name="Chapman S.B."/>
            <person name="Priest M."/>
            <person name="Young S.K."/>
            <person name="Wortman J."/>
            <person name="Nusbaum C."/>
            <person name="Birren B."/>
        </authorList>
    </citation>
    <scope>NUCLEOTIDE SEQUENCE [LARGE SCALE GENOMIC DNA]</scope>
    <source>
        <strain evidence="1 2">CBS 43764</strain>
    </source>
</reference>
<dbReference type="EMBL" id="KN847538">
    <property type="protein sequence ID" value="KIW05251.1"/>
    <property type="molecule type" value="Genomic_DNA"/>
</dbReference>
<evidence type="ECO:0000313" key="2">
    <source>
        <dbReference type="Proteomes" id="UP000053259"/>
    </source>
</evidence>
<dbReference type="GeneID" id="27311758"/>
<dbReference type="VEuPathDB" id="FungiDB:PV09_03785"/>
<dbReference type="Proteomes" id="UP000053259">
    <property type="component" value="Unassembled WGS sequence"/>
</dbReference>
<proteinExistence type="predicted"/>